<dbReference type="SUPFAM" id="SSF46785">
    <property type="entry name" value="Winged helix' DNA-binding domain"/>
    <property type="match status" value="1"/>
</dbReference>
<dbReference type="SMART" id="SM00413">
    <property type="entry name" value="ETS"/>
    <property type="match status" value="1"/>
</dbReference>
<dbReference type="GO" id="GO:0000981">
    <property type="term" value="F:DNA-binding transcription factor activity, RNA polymerase II-specific"/>
    <property type="evidence" value="ECO:0007669"/>
    <property type="project" value="TreeGrafter"/>
</dbReference>
<dbReference type="Proteomes" id="UP000311919">
    <property type="component" value="Unassembled WGS sequence"/>
</dbReference>
<comment type="similarity">
    <text evidence="1 3">Belongs to the ETS family.</text>
</comment>
<dbReference type="Gene3D" id="1.10.10.10">
    <property type="entry name" value="Winged helix-like DNA-binding domain superfamily/Winged helix DNA-binding domain"/>
    <property type="match status" value="1"/>
</dbReference>
<dbReference type="InterPro" id="IPR036388">
    <property type="entry name" value="WH-like_DNA-bd_sf"/>
</dbReference>
<dbReference type="GO" id="GO:0043565">
    <property type="term" value="F:sequence-specific DNA binding"/>
    <property type="evidence" value="ECO:0007669"/>
    <property type="project" value="InterPro"/>
</dbReference>
<feature type="region of interest" description="Disordered" evidence="4">
    <location>
        <begin position="143"/>
        <end position="162"/>
    </location>
</feature>
<sequence>MAAASAALANLHRRGSLQLWQFLITLLDDKESQHLICWTGRTLEFKLNDPEEVARLWGIQKNRPAMNYDKLSRSLRYYYEKGIMQKVPGERYVYRFVYEPELLFSLAFPVKINKESKLCDQMKQPLENSLNILSKLNTSNNHYNSTSQTKENNTIGGTFNEGRFSVKRRHGDNFHGEKKIKYCEMTRETHSNTNVTNDSDNEPVRLPNTCECRSITTNNERIYSRQNVNDHNYSASNQNYNKSGNDFLTMNKYRSQISHTDKVEDNSNWLKTGISLQTDIITSNNESLTSPVDCMLSTPPPITVNLQNIYEMNYELLTNNDKLAYQPF</sequence>
<comment type="caution">
    <text evidence="6">The sequence shown here is derived from an EMBL/GenBank/DDBJ whole genome shotgun (WGS) entry which is preliminary data.</text>
</comment>
<dbReference type="PANTHER" id="PTHR11849:SF282">
    <property type="entry name" value="ETV5-RELATED PROTEIN ETS96B"/>
    <property type="match status" value="1"/>
</dbReference>
<evidence type="ECO:0000256" key="4">
    <source>
        <dbReference type="SAM" id="MobiDB-lite"/>
    </source>
</evidence>
<evidence type="ECO:0000313" key="6">
    <source>
        <dbReference type="EMBL" id="TNN12805.1"/>
    </source>
</evidence>
<gene>
    <name evidence="6" type="ORF">EWB00_003444</name>
</gene>
<accession>A0A4Z2D8I5</accession>
<dbReference type="AlphaFoldDB" id="A0A4Z2D8I5"/>
<dbReference type="GO" id="GO:0005634">
    <property type="term" value="C:nucleus"/>
    <property type="evidence" value="ECO:0007669"/>
    <property type="project" value="UniProtKB-SubCell"/>
</dbReference>
<dbReference type="InterPro" id="IPR046328">
    <property type="entry name" value="ETS_fam"/>
</dbReference>
<dbReference type="InterPro" id="IPR000418">
    <property type="entry name" value="Ets_dom"/>
</dbReference>
<keyword evidence="3" id="KW-0539">Nucleus</keyword>
<dbReference type="OrthoDB" id="10067219at2759"/>
<dbReference type="PRINTS" id="PR00454">
    <property type="entry name" value="ETSDOMAIN"/>
</dbReference>
<dbReference type="GO" id="GO:0030154">
    <property type="term" value="P:cell differentiation"/>
    <property type="evidence" value="ECO:0007669"/>
    <property type="project" value="TreeGrafter"/>
</dbReference>
<organism evidence="6 7">
    <name type="scientific">Schistosoma japonicum</name>
    <name type="common">Blood fluke</name>
    <dbReference type="NCBI Taxonomy" id="6182"/>
    <lineage>
        <taxon>Eukaryota</taxon>
        <taxon>Metazoa</taxon>
        <taxon>Spiralia</taxon>
        <taxon>Lophotrochozoa</taxon>
        <taxon>Platyhelminthes</taxon>
        <taxon>Trematoda</taxon>
        <taxon>Digenea</taxon>
        <taxon>Strigeidida</taxon>
        <taxon>Schistosomatoidea</taxon>
        <taxon>Schistosomatidae</taxon>
        <taxon>Schistosoma</taxon>
    </lineage>
</organism>
<dbReference type="FunFam" id="1.10.10.10:FF:000055">
    <property type="entry name" value="ETS translocation variant 4 isoform 1"/>
    <property type="match status" value="1"/>
</dbReference>
<proteinExistence type="inferred from homology"/>
<dbReference type="PROSITE" id="PS00346">
    <property type="entry name" value="ETS_DOMAIN_2"/>
    <property type="match status" value="1"/>
</dbReference>
<feature type="domain" description="ETS" evidence="5">
    <location>
        <begin position="17"/>
        <end position="97"/>
    </location>
</feature>
<evidence type="ECO:0000313" key="7">
    <source>
        <dbReference type="Proteomes" id="UP000311919"/>
    </source>
</evidence>
<name>A0A4Z2D8I5_SCHJA</name>
<dbReference type="PROSITE" id="PS50061">
    <property type="entry name" value="ETS_DOMAIN_3"/>
    <property type="match status" value="1"/>
</dbReference>
<dbReference type="STRING" id="6182.A0A4Z2D8I5"/>
<reference evidence="6 7" key="1">
    <citation type="submission" date="2019-03" db="EMBL/GenBank/DDBJ databases">
        <title>An improved genome assembly of the fluke Schistosoma japonicum.</title>
        <authorList>
            <person name="Hu W."/>
            <person name="Luo F."/>
            <person name="Yin M."/>
            <person name="Mo X."/>
            <person name="Sun C."/>
            <person name="Wu Q."/>
            <person name="Zhu B."/>
            <person name="Xiang M."/>
            <person name="Wang J."/>
            <person name="Wang Y."/>
            <person name="Zhang T."/>
            <person name="Xu B."/>
            <person name="Zheng H."/>
            <person name="Feng Z."/>
        </authorList>
    </citation>
    <scope>NUCLEOTIDE SEQUENCE [LARGE SCALE GENOMIC DNA]</scope>
    <source>
        <strain evidence="6">HuSjv2</strain>
        <tissue evidence="6">Worms</tissue>
    </source>
</reference>
<evidence type="ECO:0000256" key="1">
    <source>
        <dbReference type="ARBA" id="ARBA00005562"/>
    </source>
</evidence>
<evidence type="ECO:0000256" key="2">
    <source>
        <dbReference type="ARBA" id="ARBA00023125"/>
    </source>
</evidence>
<evidence type="ECO:0000259" key="5">
    <source>
        <dbReference type="PROSITE" id="PS50061"/>
    </source>
</evidence>
<evidence type="ECO:0000256" key="3">
    <source>
        <dbReference type="RuleBase" id="RU004019"/>
    </source>
</evidence>
<keyword evidence="2 3" id="KW-0238">DNA-binding</keyword>
<keyword evidence="7" id="KW-1185">Reference proteome</keyword>
<comment type="subcellular location">
    <subcellularLocation>
        <location evidence="3">Nucleus</location>
    </subcellularLocation>
</comment>
<dbReference type="Pfam" id="PF00178">
    <property type="entry name" value="Ets"/>
    <property type="match status" value="1"/>
</dbReference>
<dbReference type="PANTHER" id="PTHR11849">
    <property type="entry name" value="ETS"/>
    <property type="match status" value="1"/>
</dbReference>
<protein>
    <submittedName>
        <fullName evidence="6">ETS translocation variant 4</fullName>
    </submittedName>
</protein>
<feature type="compositionally biased region" description="Polar residues" evidence="4">
    <location>
        <begin position="143"/>
        <end position="157"/>
    </location>
</feature>
<dbReference type="InterPro" id="IPR036390">
    <property type="entry name" value="WH_DNA-bd_sf"/>
</dbReference>
<dbReference type="EMBL" id="SKCS01000210">
    <property type="protein sequence ID" value="TNN12805.1"/>
    <property type="molecule type" value="Genomic_DNA"/>
</dbReference>